<dbReference type="RefSeq" id="WP_084291535.1">
    <property type="nucleotide sequence ID" value="NZ_FWYB01000016.1"/>
</dbReference>
<accession>A0A1W2EU48</accession>
<evidence type="ECO:0000313" key="1">
    <source>
        <dbReference type="EMBL" id="SMD13233.1"/>
    </source>
</evidence>
<evidence type="ECO:0008006" key="3">
    <source>
        <dbReference type="Google" id="ProtNLM"/>
    </source>
</evidence>
<name>A0A1W2EU48_9SPHI</name>
<dbReference type="EMBL" id="FWYB01000016">
    <property type="protein sequence ID" value="SMD13233.1"/>
    <property type="molecule type" value="Genomic_DNA"/>
</dbReference>
<keyword evidence="2" id="KW-1185">Reference proteome</keyword>
<organism evidence="1 2">
    <name type="scientific">Pedobacter nyackensis</name>
    <dbReference type="NCBI Taxonomy" id="475255"/>
    <lineage>
        <taxon>Bacteria</taxon>
        <taxon>Pseudomonadati</taxon>
        <taxon>Bacteroidota</taxon>
        <taxon>Sphingobacteriia</taxon>
        <taxon>Sphingobacteriales</taxon>
        <taxon>Sphingobacteriaceae</taxon>
        <taxon>Pedobacter</taxon>
    </lineage>
</organism>
<evidence type="ECO:0000313" key="2">
    <source>
        <dbReference type="Proteomes" id="UP000192678"/>
    </source>
</evidence>
<proteinExistence type="predicted"/>
<dbReference type="OrthoDB" id="3799295at2"/>
<protein>
    <recommendedName>
        <fullName evidence="3">DUF4855 domain-containing protein</fullName>
    </recommendedName>
</protein>
<dbReference type="Proteomes" id="UP000192678">
    <property type="component" value="Unassembled WGS sequence"/>
</dbReference>
<dbReference type="AlphaFoldDB" id="A0A1W2EU48"/>
<gene>
    <name evidence="1" type="ORF">SAMN04488101_11630</name>
</gene>
<sequence length="362" mass="42535">MKPLLFFIAFLVCYGDFASAQDKGQYGKTNIADLVLIYQGGTHRPMEWTKEEFLPYIIHEDSKGRKNWLYDGFLFLEFKDGKGRNYAPGYAKLNARKTEWEWLLDRNFEQNKAFSALNQAIEEQKPKMKKLQFKHKLVVGIPSPIHNQKDWGQINGKELDFSKHEDRIEAGKWYIDKFLERYKTEGYTNLNLEGFYWVDEDVNGCAEILELLGDYIRSKGLRFYWIPYWNAKGFDQWRKFKFDFAWLQPNHFFNKKIPDSRIDQACDLAKKLGMGVEMEFDSHALNSSKEQKSGRLKAYIEAFKRNGAFEDAPIAYYEGGNGMYLFSKSKELQDKVLMDELAAEIIKRKSKSFMKKISKESK</sequence>
<dbReference type="Pfam" id="PF16147">
    <property type="entry name" value="DUF4855"/>
    <property type="match status" value="1"/>
</dbReference>
<dbReference type="InterPro" id="IPR032329">
    <property type="entry name" value="DUF4855"/>
</dbReference>
<dbReference type="STRING" id="475255.SAMN04488101_11630"/>
<reference evidence="1 2" key="1">
    <citation type="submission" date="2017-04" db="EMBL/GenBank/DDBJ databases">
        <authorList>
            <person name="Afonso C.L."/>
            <person name="Miller P.J."/>
            <person name="Scott M.A."/>
            <person name="Spackman E."/>
            <person name="Goraichik I."/>
            <person name="Dimitrov K.M."/>
            <person name="Suarez D.L."/>
            <person name="Swayne D.E."/>
        </authorList>
    </citation>
    <scope>NUCLEOTIDE SEQUENCE [LARGE SCALE GENOMIC DNA]</scope>
    <source>
        <strain evidence="1 2">DSM 19625</strain>
    </source>
</reference>